<dbReference type="RefSeq" id="WP_229750768.1">
    <property type="nucleotide sequence ID" value="NZ_BMHP01000019.1"/>
</dbReference>
<dbReference type="EMBL" id="BMHP01000019">
    <property type="protein sequence ID" value="GGE02599.1"/>
    <property type="molecule type" value="Genomic_DNA"/>
</dbReference>
<reference evidence="1" key="1">
    <citation type="journal article" date="2014" name="Int. J. Syst. Evol. Microbiol.">
        <title>Complete genome sequence of Corynebacterium casei LMG S-19264T (=DSM 44701T), isolated from a smear-ripened cheese.</title>
        <authorList>
            <consortium name="US DOE Joint Genome Institute (JGI-PGF)"/>
            <person name="Walter F."/>
            <person name="Albersmeier A."/>
            <person name="Kalinowski J."/>
            <person name="Ruckert C."/>
        </authorList>
    </citation>
    <scope>NUCLEOTIDE SEQUENCE</scope>
    <source>
        <strain evidence="1">CGMCC 1.15178</strain>
    </source>
</reference>
<reference evidence="1" key="2">
    <citation type="submission" date="2020-09" db="EMBL/GenBank/DDBJ databases">
        <authorList>
            <person name="Sun Q."/>
            <person name="Zhou Y."/>
        </authorList>
    </citation>
    <scope>NUCLEOTIDE SEQUENCE</scope>
    <source>
        <strain evidence="1">CGMCC 1.15178</strain>
    </source>
</reference>
<keyword evidence="2" id="KW-1185">Reference proteome</keyword>
<comment type="caution">
    <text evidence="1">The sequence shown here is derived from an EMBL/GenBank/DDBJ whole genome shotgun (WGS) entry which is preliminary data.</text>
</comment>
<evidence type="ECO:0000313" key="1">
    <source>
        <dbReference type="EMBL" id="GGE02599.1"/>
    </source>
</evidence>
<protein>
    <recommendedName>
        <fullName evidence="3">Zinc dependent phospholipase C</fullName>
    </recommendedName>
</protein>
<organism evidence="1 2">
    <name type="scientific">Paenibacillus nasutitermitis</name>
    <dbReference type="NCBI Taxonomy" id="1652958"/>
    <lineage>
        <taxon>Bacteria</taxon>
        <taxon>Bacillati</taxon>
        <taxon>Bacillota</taxon>
        <taxon>Bacilli</taxon>
        <taxon>Bacillales</taxon>
        <taxon>Paenibacillaceae</taxon>
        <taxon>Paenibacillus</taxon>
    </lineage>
</organism>
<evidence type="ECO:0008006" key="3">
    <source>
        <dbReference type="Google" id="ProtNLM"/>
    </source>
</evidence>
<dbReference type="AlphaFoldDB" id="A0A916ZLT1"/>
<dbReference type="Proteomes" id="UP000612456">
    <property type="component" value="Unassembled WGS sequence"/>
</dbReference>
<gene>
    <name evidence="1" type="ORF">GCM10010911_72040</name>
</gene>
<evidence type="ECO:0000313" key="2">
    <source>
        <dbReference type="Proteomes" id="UP000612456"/>
    </source>
</evidence>
<accession>A0A916ZLT1</accession>
<name>A0A916ZLT1_9BACL</name>
<proteinExistence type="predicted"/>
<sequence length="215" mass="25471">MGSRFMHLLISDFVCKELSIKQRGEMLLGAIARDAKSEKNDTHFVGDRFKYGVNRRWEYGRFIMKYKERITEPFMLGYLTHLVADEVWAMKSYFSGFEERLKNDPTLYERYHQDFRLCNAKLNEKYASDGLYKALNSAVYIPSIEELDEKNVLDFKKHALDDFNYPIEQVEQKLSIFSFEEILAYLERSAYRALDVCRQLFVTGNIKMHPYALFD</sequence>